<evidence type="ECO:0000313" key="2">
    <source>
        <dbReference type="Proteomes" id="UP001162501"/>
    </source>
</evidence>
<evidence type="ECO:0000313" key="1">
    <source>
        <dbReference type="EMBL" id="CAN0568213.1"/>
    </source>
</evidence>
<dbReference type="EMBL" id="OX596093">
    <property type="protein sequence ID" value="CAN0568213.1"/>
    <property type="molecule type" value="Genomic_DNA"/>
</dbReference>
<reference evidence="1" key="1">
    <citation type="submission" date="2023-05" db="EMBL/GenBank/DDBJ databases">
        <authorList>
            <consortium name="ELIXIR-Norway"/>
        </authorList>
    </citation>
    <scope>NUCLEOTIDE SEQUENCE</scope>
</reference>
<organism evidence="1 2">
    <name type="scientific">Rangifer tarandus platyrhynchus</name>
    <name type="common">Svalbard reindeer</name>
    <dbReference type="NCBI Taxonomy" id="3082113"/>
    <lineage>
        <taxon>Eukaryota</taxon>
        <taxon>Metazoa</taxon>
        <taxon>Chordata</taxon>
        <taxon>Craniata</taxon>
        <taxon>Vertebrata</taxon>
        <taxon>Euteleostomi</taxon>
        <taxon>Mammalia</taxon>
        <taxon>Eutheria</taxon>
        <taxon>Laurasiatheria</taxon>
        <taxon>Artiodactyla</taxon>
        <taxon>Ruminantia</taxon>
        <taxon>Pecora</taxon>
        <taxon>Cervidae</taxon>
        <taxon>Odocoileinae</taxon>
        <taxon>Rangifer</taxon>
    </lineage>
</organism>
<proteinExistence type="predicted"/>
<sequence length="217" mass="22687">MWPSLVSARCASLGCGVLGLLGSQSRLEETTRARASRSHLGPLPTPNPHKGPCCQRKSIALFCKDQSGERPGPKPAQTQQFGLLVTLNTRCASAPIRATFVAGVARAPPPSSVRLGDPLALTVSNELAALGKKGSWLNLPKRLAPPSLGLTLPSCKTLSRPSQNRVSLVENPQGSPGQAVPGAHEKRIPVVTKDTCWLDIHSTASPGGSELGAAETQ</sequence>
<reference evidence="1" key="2">
    <citation type="submission" date="2025-03" db="EMBL/GenBank/DDBJ databases">
        <authorList>
            <consortium name="ELIXIR-Norway"/>
            <consortium name="Elixir Norway"/>
        </authorList>
    </citation>
    <scope>NUCLEOTIDE SEQUENCE</scope>
</reference>
<name>A0AC60A877_RANTA</name>
<protein>
    <submittedName>
        <fullName evidence="1">Uncharacterized protein</fullName>
    </submittedName>
</protein>
<accession>A0AC60A877</accession>
<dbReference type="Proteomes" id="UP001162501">
    <property type="component" value="Chromosome 9"/>
</dbReference>
<gene>
    <name evidence="1" type="ORF">MRATA1EN22A_LOCUS27770</name>
</gene>